<name>A0ABM0M586_SACKO</name>
<sequence>MVGFDSEAKGTLSGWEYATAGALSGVITRCLVQPLDVLKIRFQLQVEPLSSKSAKYSGMVQAVRTISHEEGLVAFWKGLVPVQLLCFMFGAVQFLAFERITKLGTGRLPYQYTNGHYKPVYHFLCGGVSGCLASSASQPFDVIRTRLIAQGKPKIAHKILCSTIEN</sequence>
<keyword evidence="7" id="KW-1185">Reference proteome</keyword>
<dbReference type="SUPFAM" id="SSF103506">
    <property type="entry name" value="Mitochondrial carrier"/>
    <property type="match status" value="1"/>
</dbReference>
<evidence type="ECO:0000256" key="4">
    <source>
        <dbReference type="ARBA" id="ARBA00023136"/>
    </source>
</evidence>
<feature type="repeat" description="Solcar" evidence="5">
    <location>
        <begin position="12"/>
        <end position="103"/>
    </location>
</feature>
<dbReference type="RefSeq" id="XP_006815177.1">
    <property type="nucleotide sequence ID" value="XM_006815114.1"/>
</dbReference>
<dbReference type="Gene3D" id="1.50.40.10">
    <property type="entry name" value="Mitochondrial carrier domain"/>
    <property type="match status" value="1"/>
</dbReference>
<evidence type="ECO:0000256" key="3">
    <source>
        <dbReference type="ARBA" id="ARBA00022692"/>
    </source>
</evidence>
<dbReference type="Pfam" id="PF00153">
    <property type="entry name" value="Mito_carr"/>
    <property type="match status" value="2"/>
</dbReference>
<proteinExistence type="inferred from homology"/>
<comment type="similarity">
    <text evidence="2 6">Belongs to the mitochondrial carrier (TC 2.A.29) family.</text>
</comment>
<evidence type="ECO:0000256" key="5">
    <source>
        <dbReference type="PROSITE-ProRule" id="PRU00282"/>
    </source>
</evidence>
<dbReference type="PROSITE" id="PS50920">
    <property type="entry name" value="SOLCAR"/>
    <property type="match status" value="1"/>
</dbReference>
<dbReference type="GeneID" id="102803802"/>
<comment type="subcellular location">
    <subcellularLocation>
        <location evidence="1">Membrane</location>
        <topology evidence="1">Multi-pass membrane protein</topology>
    </subcellularLocation>
</comment>
<reference evidence="8" key="1">
    <citation type="submission" date="2025-08" db="UniProtKB">
        <authorList>
            <consortium name="RefSeq"/>
        </authorList>
    </citation>
    <scope>IDENTIFICATION</scope>
    <source>
        <tissue evidence="8">Testes</tissue>
    </source>
</reference>
<evidence type="ECO:0000256" key="1">
    <source>
        <dbReference type="ARBA" id="ARBA00004141"/>
    </source>
</evidence>
<protein>
    <submittedName>
        <fullName evidence="8">Mitochondrial thiamine pyrophosphate carrier-like</fullName>
    </submittedName>
</protein>
<keyword evidence="6" id="KW-0813">Transport</keyword>
<dbReference type="InterPro" id="IPR018108">
    <property type="entry name" value="MCP_transmembrane"/>
</dbReference>
<organism evidence="7 8">
    <name type="scientific">Saccoglossus kowalevskii</name>
    <name type="common">Acorn worm</name>
    <dbReference type="NCBI Taxonomy" id="10224"/>
    <lineage>
        <taxon>Eukaryota</taxon>
        <taxon>Metazoa</taxon>
        <taxon>Hemichordata</taxon>
        <taxon>Enteropneusta</taxon>
        <taxon>Harrimaniidae</taxon>
        <taxon>Saccoglossus</taxon>
    </lineage>
</organism>
<dbReference type="InterPro" id="IPR023395">
    <property type="entry name" value="MCP_dom_sf"/>
</dbReference>
<evidence type="ECO:0000256" key="2">
    <source>
        <dbReference type="ARBA" id="ARBA00006375"/>
    </source>
</evidence>
<evidence type="ECO:0000313" key="8">
    <source>
        <dbReference type="RefSeq" id="XP_006815177.1"/>
    </source>
</evidence>
<gene>
    <name evidence="8" type="primary">LOC102803802</name>
</gene>
<keyword evidence="3 5" id="KW-0812">Transmembrane</keyword>
<evidence type="ECO:0000313" key="7">
    <source>
        <dbReference type="Proteomes" id="UP000694865"/>
    </source>
</evidence>
<dbReference type="PANTHER" id="PTHR46181">
    <property type="entry name" value="MITOCHONDRIAL GLYCINE TRANSPORTER"/>
    <property type="match status" value="1"/>
</dbReference>
<dbReference type="PANTHER" id="PTHR46181:SF3">
    <property type="entry name" value="MITOCHONDRIAL GLYCINE TRANSPORTER"/>
    <property type="match status" value="1"/>
</dbReference>
<keyword evidence="4 5" id="KW-0472">Membrane</keyword>
<accession>A0ABM0M586</accession>
<evidence type="ECO:0000256" key="6">
    <source>
        <dbReference type="RuleBase" id="RU000488"/>
    </source>
</evidence>
<dbReference type="Proteomes" id="UP000694865">
    <property type="component" value="Unplaced"/>
</dbReference>